<dbReference type="PROSITE" id="PS00086">
    <property type="entry name" value="CYTOCHROME_P450"/>
    <property type="match status" value="1"/>
</dbReference>
<keyword evidence="10 24" id="KW-0560">Oxidoreductase</keyword>
<evidence type="ECO:0000256" key="19">
    <source>
        <dbReference type="ARBA" id="ARBA00067132"/>
    </source>
</evidence>
<comment type="subcellular location">
    <subcellularLocation>
        <location evidence="2">Endoplasmic reticulum membrane</location>
        <topology evidence="2">Single-pass type II membrane protein</topology>
    </subcellularLocation>
</comment>
<dbReference type="VEuPathDB" id="FungiDB:An11g01980"/>
<evidence type="ECO:0000256" key="3">
    <source>
        <dbReference type="ARBA" id="ARBA00010617"/>
    </source>
</evidence>
<evidence type="ECO:0000256" key="23">
    <source>
        <dbReference type="PIRSR" id="PIRSR602403-1"/>
    </source>
</evidence>
<sequence length="577" mass="65576">MVHSFRPTLLLSMSGFSFHTRSSRRIKRIRGSILIDKDGVEQSHRDFGCFKSSFLRFPRRLLLPTPAMAVILEVLDNQHLLQGVVLALVLVFVSSFYHEIADSFPYKNIPLVGKGKWEITNTKAKHRFVTSAKELFAEGFSQGRKAFQVHFSARPTIVLHPSLTNEVKNNPLLDFNEANKKIPGFEPFDGLDHEGIFLEVINKKITQGLGQLTTPLSRETIAVLNEKLPDSGEWLPFTFAQEIPHIVARLSSLVFLGEKICRDKQWLDVSVNYTIHAFVAARDLRLYPTVLRPFVHWFLSSTRRTRQDIRVASAIINREVEKRILIREGKLPEEDPPRTHADTLDWFEEVAAGRPLDLAVAQVGLSLAAIHTTSNLLTNIMYDLTAYPEHIQPLRDEIKAIISEDGGLKKTSLTKMKMMDSVLKESQRMHPAGVAFINRVAMGDITLSDGTRIPKGASIAVSAHNMEDESLYPNAKTYDGFRFYKKRQEPGNEHRFQFVTTSPEHLGFGHGMHACPGRFFASNEVKILLIHFLMRYDWKFADGRTTRPMNFMHGTESICDPTVEFLFKPRQPEVDLS</sequence>
<keyword evidence="7" id="KW-0256">Endoplasmic reticulum</keyword>
<dbReference type="GO" id="GO:0005789">
    <property type="term" value="C:endoplasmic reticulum membrane"/>
    <property type="evidence" value="ECO:0007669"/>
    <property type="project" value="UniProtKB-SubCell"/>
</dbReference>
<feature type="binding site" description="axial binding residue" evidence="23">
    <location>
        <position position="515"/>
    </location>
    <ligand>
        <name>heme</name>
        <dbReference type="ChEBI" id="CHEBI:30413"/>
    </ligand>
    <ligandPart>
        <name>Fe</name>
        <dbReference type="ChEBI" id="CHEBI:18248"/>
    </ligandPart>
</feature>
<comment type="catalytic activity">
    <reaction evidence="14">
        <text>dihydromonacolin L carboxylate + reduced [NADPH--hemoprotein reductase] + O2 = monacolin L carboxylate + oxidized [NADPH--hemoprotein reductase] + 2 H2O + H(+)</text>
        <dbReference type="Rhea" id="RHEA:42368"/>
        <dbReference type="Rhea" id="RHEA-COMP:11964"/>
        <dbReference type="Rhea" id="RHEA-COMP:11965"/>
        <dbReference type="ChEBI" id="CHEBI:15377"/>
        <dbReference type="ChEBI" id="CHEBI:15378"/>
        <dbReference type="ChEBI" id="CHEBI:15379"/>
        <dbReference type="ChEBI" id="CHEBI:57618"/>
        <dbReference type="ChEBI" id="CHEBI:58210"/>
        <dbReference type="ChEBI" id="CHEBI:79031"/>
        <dbReference type="ChEBI" id="CHEBI:79044"/>
        <dbReference type="EC" id="1.14.14.124"/>
    </reaction>
    <physiologicalReaction direction="left-to-right" evidence="14">
        <dbReference type="Rhea" id="RHEA:42369"/>
    </physiologicalReaction>
</comment>
<accession>A0AAJ8BQS2</accession>
<protein>
    <recommendedName>
        <fullName evidence="19">Dihydromonacolin L monooxygenase LovA</fullName>
        <ecNumber evidence="17">1.14.14.124</ecNumber>
        <ecNumber evidence="18">1.14.14.125</ecNumber>
    </recommendedName>
    <alternativeName>
        <fullName evidence="21">Dihydromonacolin L hydroxylase</fullName>
    </alternativeName>
    <alternativeName>
        <fullName evidence="22">Lovastatin biosynthesis cluster protein A</fullName>
    </alternativeName>
    <alternativeName>
        <fullName evidence="20">Monacolin L hydroxylase</fullName>
    </alternativeName>
</protein>
<dbReference type="RefSeq" id="XP_059601529.1">
    <property type="nucleotide sequence ID" value="XM_059750098.1"/>
</dbReference>
<name>A0AAJ8BQS2_ASPNG</name>
<evidence type="ECO:0000256" key="2">
    <source>
        <dbReference type="ARBA" id="ARBA00004648"/>
    </source>
</evidence>
<dbReference type="EC" id="1.14.14.124" evidence="17"/>
<evidence type="ECO:0000256" key="8">
    <source>
        <dbReference type="ARBA" id="ARBA00022968"/>
    </source>
</evidence>
<keyword evidence="5" id="KW-0812">Transmembrane</keyword>
<dbReference type="InterPro" id="IPR001128">
    <property type="entry name" value="Cyt_P450"/>
</dbReference>
<keyword evidence="13" id="KW-0472">Membrane</keyword>
<evidence type="ECO:0000256" key="12">
    <source>
        <dbReference type="ARBA" id="ARBA00023033"/>
    </source>
</evidence>
<evidence type="ECO:0000256" key="22">
    <source>
        <dbReference type="ARBA" id="ARBA00082945"/>
    </source>
</evidence>
<reference evidence="25" key="2">
    <citation type="submission" date="2025-08" db="UniProtKB">
        <authorList>
            <consortium name="RefSeq"/>
        </authorList>
    </citation>
    <scope>IDENTIFICATION</scope>
</reference>
<keyword evidence="12 24" id="KW-0503">Monooxygenase</keyword>
<dbReference type="PANTHER" id="PTHR46206:SF2">
    <property type="entry name" value="CYTOCHROME P450 MONOOXYGENASE AUSG-RELATED"/>
    <property type="match status" value="1"/>
</dbReference>
<dbReference type="KEGG" id="ang:An11g01980"/>
<reference evidence="25" key="1">
    <citation type="submission" date="2025-02" db="EMBL/GenBank/DDBJ databases">
        <authorList>
            <consortium name="NCBI Genome Project"/>
        </authorList>
    </citation>
    <scope>NUCLEOTIDE SEQUENCE</scope>
</reference>
<dbReference type="Gene3D" id="1.10.630.10">
    <property type="entry name" value="Cytochrome P450"/>
    <property type="match status" value="1"/>
</dbReference>
<evidence type="ECO:0000256" key="5">
    <source>
        <dbReference type="ARBA" id="ARBA00022692"/>
    </source>
</evidence>
<evidence type="ECO:0000256" key="6">
    <source>
        <dbReference type="ARBA" id="ARBA00022723"/>
    </source>
</evidence>
<evidence type="ECO:0000256" key="21">
    <source>
        <dbReference type="ARBA" id="ARBA00079297"/>
    </source>
</evidence>
<keyword evidence="6 23" id="KW-0479">Metal-binding</keyword>
<evidence type="ECO:0000256" key="16">
    <source>
        <dbReference type="ARBA" id="ARBA00060567"/>
    </source>
</evidence>
<dbReference type="SUPFAM" id="SSF48264">
    <property type="entry name" value="Cytochrome P450"/>
    <property type="match status" value="1"/>
</dbReference>
<dbReference type="InterPro" id="IPR002403">
    <property type="entry name" value="Cyt_P450_E_grp-IV"/>
</dbReference>
<evidence type="ECO:0000256" key="18">
    <source>
        <dbReference type="ARBA" id="ARBA00066329"/>
    </source>
</evidence>
<keyword evidence="4 23" id="KW-0349">Heme</keyword>
<keyword evidence="9" id="KW-1133">Transmembrane helix</keyword>
<evidence type="ECO:0000256" key="15">
    <source>
        <dbReference type="ARBA" id="ARBA00051212"/>
    </source>
</evidence>
<evidence type="ECO:0000256" key="10">
    <source>
        <dbReference type="ARBA" id="ARBA00023002"/>
    </source>
</evidence>
<evidence type="ECO:0000313" key="25">
    <source>
        <dbReference type="RefSeq" id="XP_059601529.1"/>
    </source>
</evidence>
<evidence type="ECO:0000256" key="20">
    <source>
        <dbReference type="ARBA" id="ARBA00079237"/>
    </source>
</evidence>
<evidence type="ECO:0000256" key="13">
    <source>
        <dbReference type="ARBA" id="ARBA00023136"/>
    </source>
</evidence>
<dbReference type="InterPro" id="IPR017972">
    <property type="entry name" value="Cyt_P450_CS"/>
</dbReference>
<dbReference type="EC" id="1.14.14.125" evidence="18"/>
<dbReference type="InterPro" id="IPR036396">
    <property type="entry name" value="Cyt_P450_sf"/>
</dbReference>
<evidence type="ECO:0000256" key="14">
    <source>
        <dbReference type="ARBA" id="ARBA00050755"/>
    </source>
</evidence>
<evidence type="ECO:0000256" key="1">
    <source>
        <dbReference type="ARBA" id="ARBA00001971"/>
    </source>
</evidence>
<comment type="pathway">
    <text evidence="16">Polyketide biosynthesis; lovastatin biosynthesis.</text>
</comment>
<gene>
    <name evidence="25" type="ORF">An11g01980</name>
</gene>
<keyword evidence="8" id="KW-0735">Signal-anchor</keyword>
<dbReference type="GO" id="GO:0140735">
    <property type="term" value="P:lovastatin biosynthetic process"/>
    <property type="evidence" value="ECO:0007669"/>
    <property type="project" value="UniProtKB-ARBA"/>
</dbReference>
<evidence type="ECO:0000256" key="11">
    <source>
        <dbReference type="ARBA" id="ARBA00023004"/>
    </source>
</evidence>
<evidence type="ECO:0000256" key="4">
    <source>
        <dbReference type="ARBA" id="ARBA00022617"/>
    </source>
</evidence>
<organism evidence="25">
    <name type="scientific">Aspergillus niger</name>
    <dbReference type="NCBI Taxonomy" id="5061"/>
    <lineage>
        <taxon>Eukaryota</taxon>
        <taxon>Fungi</taxon>
        <taxon>Dikarya</taxon>
        <taxon>Ascomycota</taxon>
        <taxon>Pezizomycotina</taxon>
        <taxon>Eurotiomycetes</taxon>
        <taxon>Eurotiomycetidae</taxon>
        <taxon>Eurotiales</taxon>
        <taxon>Aspergillaceae</taxon>
        <taxon>Aspergillus</taxon>
        <taxon>Aspergillus subgen. Circumdati</taxon>
    </lineage>
</organism>
<keyword evidence="11 23" id="KW-0408">Iron</keyword>
<dbReference type="PANTHER" id="PTHR46206">
    <property type="entry name" value="CYTOCHROME P450"/>
    <property type="match status" value="1"/>
</dbReference>
<evidence type="ECO:0000256" key="7">
    <source>
        <dbReference type="ARBA" id="ARBA00022824"/>
    </source>
</evidence>
<dbReference type="GeneID" id="4984427"/>
<evidence type="ECO:0000256" key="24">
    <source>
        <dbReference type="RuleBase" id="RU000461"/>
    </source>
</evidence>
<comment type="catalytic activity">
    <reaction evidence="15">
        <text>monacolin L carboxylate + reduced [NADPH--hemoprotein reductase] + O2 = monacolin J carboxylate + oxidized [NADPH--hemoprotein reductase] + H2O + H(+)</text>
        <dbReference type="Rhea" id="RHEA:29599"/>
        <dbReference type="Rhea" id="RHEA-COMP:11964"/>
        <dbReference type="Rhea" id="RHEA-COMP:11965"/>
        <dbReference type="ChEBI" id="CHEBI:15377"/>
        <dbReference type="ChEBI" id="CHEBI:15378"/>
        <dbReference type="ChEBI" id="CHEBI:15379"/>
        <dbReference type="ChEBI" id="CHEBI:57618"/>
        <dbReference type="ChEBI" id="CHEBI:58210"/>
        <dbReference type="ChEBI" id="CHEBI:79035"/>
        <dbReference type="ChEBI" id="CHEBI:79044"/>
        <dbReference type="EC" id="1.14.14.125"/>
    </reaction>
    <physiologicalReaction direction="left-to-right" evidence="15">
        <dbReference type="Rhea" id="RHEA:29600"/>
    </physiologicalReaction>
</comment>
<comment type="similarity">
    <text evidence="3 24">Belongs to the cytochrome P450 family.</text>
</comment>
<evidence type="ECO:0000256" key="17">
    <source>
        <dbReference type="ARBA" id="ARBA00066328"/>
    </source>
</evidence>
<dbReference type="GO" id="GO:0046872">
    <property type="term" value="F:metal ion binding"/>
    <property type="evidence" value="ECO:0007669"/>
    <property type="project" value="UniProtKB-KW"/>
</dbReference>
<dbReference type="GO" id="GO:0004497">
    <property type="term" value="F:monooxygenase activity"/>
    <property type="evidence" value="ECO:0007669"/>
    <property type="project" value="UniProtKB-KW"/>
</dbReference>
<dbReference type="PRINTS" id="PR00465">
    <property type="entry name" value="EP450IV"/>
</dbReference>
<dbReference type="CDD" id="cd11041">
    <property type="entry name" value="CYP503A1-like"/>
    <property type="match status" value="1"/>
</dbReference>
<dbReference type="FunFam" id="1.10.630.10:FF:000059">
    <property type="entry name" value="Cytochrome P450 monooxygenase"/>
    <property type="match status" value="1"/>
</dbReference>
<dbReference type="Pfam" id="PF00067">
    <property type="entry name" value="p450"/>
    <property type="match status" value="1"/>
</dbReference>
<proteinExistence type="inferred from homology"/>
<dbReference type="AlphaFoldDB" id="A0AAJ8BQS2"/>
<evidence type="ECO:0000256" key="9">
    <source>
        <dbReference type="ARBA" id="ARBA00022989"/>
    </source>
</evidence>
<comment type="cofactor">
    <cofactor evidence="1 23">
        <name>heme</name>
        <dbReference type="ChEBI" id="CHEBI:30413"/>
    </cofactor>
</comment>